<dbReference type="PANTHER" id="PTHR14939:SF5">
    <property type="entry name" value="F-BOX ONLY PROTEIN 22"/>
    <property type="match status" value="1"/>
</dbReference>
<dbReference type="Pfam" id="PF00646">
    <property type="entry name" value="F-box"/>
    <property type="match status" value="1"/>
</dbReference>
<dbReference type="Gene3D" id="1.20.1280.50">
    <property type="match status" value="1"/>
</dbReference>
<proteinExistence type="predicted"/>
<dbReference type="InterPro" id="IPR036047">
    <property type="entry name" value="F-box-like_dom_sf"/>
</dbReference>
<dbReference type="AlphaFoldDB" id="A0AAD3SLA2"/>
<feature type="domain" description="F-box" evidence="1">
    <location>
        <begin position="21"/>
        <end position="61"/>
    </location>
</feature>
<evidence type="ECO:0000259" key="1">
    <source>
        <dbReference type="SMART" id="SM00256"/>
    </source>
</evidence>
<accession>A0AAD3SLA2</accession>
<comment type="caution">
    <text evidence="2">The sequence shown here is derived from an EMBL/GenBank/DDBJ whole genome shotgun (WGS) entry which is preliminary data.</text>
</comment>
<reference evidence="2" key="1">
    <citation type="submission" date="2023-05" db="EMBL/GenBank/DDBJ databases">
        <title>Nepenthes gracilis genome sequencing.</title>
        <authorList>
            <person name="Fukushima K."/>
        </authorList>
    </citation>
    <scope>NUCLEOTIDE SEQUENCE</scope>
    <source>
        <strain evidence="2">SING2019-196</strain>
    </source>
</reference>
<organism evidence="2 3">
    <name type="scientific">Nepenthes gracilis</name>
    <name type="common">Slender pitcher plant</name>
    <dbReference type="NCBI Taxonomy" id="150966"/>
    <lineage>
        <taxon>Eukaryota</taxon>
        <taxon>Viridiplantae</taxon>
        <taxon>Streptophyta</taxon>
        <taxon>Embryophyta</taxon>
        <taxon>Tracheophyta</taxon>
        <taxon>Spermatophyta</taxon>
        <taxon>Magnoliopsida</taxon>
        <taxon>eudicotyledons</taxon>
        <taxon>Gunneridae</taxon>
        <taxon>Pentapetalae</taxon>
        <taxon>Caryophyllales</taxon>
        <taxon>Nepenthaceae</taxon>
        <taxon>Nepenthes</taxon>
    </lineage>
</organism>
<name>A0AAD3SLA2_NEPGR</name>
<dbReference type="CDD" id="cd09917">
    <property type="entry name" value="F-box_SF"/>
    <property type="match status" value="1"/>
</dbReference>
<dbReference type="PANTHER" id="PTHR14939">
    <property type="entry name" value="F-BOX ONLY PROTEIN 22"/>
    <property type="match status" value="1"/>
</dbReference>
<sequence>MVRKKRTSARKTSEFDRFDSTSDDILQHILSKLSAKSFARSACVSRSWRRICNAILFKPKLCCAISLEPITEVAVEEVVEKVLSQPIKPQFVIACFTMHYNLETVHHLVKGKFGSTVPVVTNLVEGVIGVETQRNMFFEATAEDVESYMMNQEEELYDDDELPVLGVALIVGWLPDMKVEAIPLIRSLDKEPVRSRLSRFSRDIKNYAKSVSDLPPAAVILFGDGDAAFSKRLFRMFDDVFNEETAIVGHVNGFFLHRSSEASRNVESNDERCCEAIALVFARNMNKPSGVGETRFHVPCMTCVTRVGPTFSVASVRENNSKSFILGTTRENCGRLGGSKILSLIHEMDERSWFEELYVGVEKQEAAGSSSSSASMSLHALKMDSCQDRLVVEGTGISIGDSFSLYRPDFTRGLTLRRDGGEQSKIRKEVFGGVVFVAPFEFAHGLSREDNEYSHPFLEQFPEVALGGMFSKKVVKHGSIGSALKDDDADDGNGDYESYKYCNPTKCHKTYKGTSFLIMSYSPPPATSSHGNS</sequence>
<keyword evidence="3" id="KW-1185">Reference proteome</keyword>
<dbReference type="EMBL" id="BSYO01000013">
    <property type="protein sequence ID" value="GMH13668.1"/>
    <property type="molecule type" value="Genomic_DNA"/>
</dbReference>
<dbReference type="Proteomes" id="UP001279734">
    <property type="component" value="Unassembled WGS sequence"/>
</dbReference>
<evidence type="ECO:0000313" key="2">
    <source>
        <dbReference type="EMBL" id="GMH13668.1"/>
    </source>
</evidence>
<dbReference type="GO" id="GO:0032436">
    <property type="term" value="P:positive regulation of proteasomal ubiquitin-dependent protein catabolic process"/>
    <property type="evidence" value="ECO:0007669"/>
    <property type="project" value="TreeGrafter"/>
</dbReference>
<evidence type="ECO:0000313" key="3">
    <source>
        <dbReference type="Proteomes" id="UP001279734"/>
    </source>
</evidence>
<dbReference type="SMART" id="SM00256">
    <property type="entry name" value="FBOX"/>
    <property type="match status" value="1"/>
</dbReference>
<dbReference type="SUPFAM" id="SSF81383">
    <property type="entry name" value="F-box domain"/>
    <property type="match status" value="1"/>
</dbReference>
<protein>
    <recommendedName>
        <fullName evidence="1">F-box domain-containing protein</fullName>
    </recommendedName>
</protein>
<dbReference type="GO" id="GO:0000209">
    <property type="term" value="P:protein polyubiquitination"/>
    <property type="evidence" value="ECO:0007669"/>
    <property type="project" value="TreeGrafter"/>
</dbReference>
<dbReference type="InterPro" id="IPR001810">
    <property type="entry name" value="F-box_dom"/>
</dbReference>
<gene>
    <name evidence="2" type="ORF">Nepgr_015509</name>
</gene>